<evidence type="ECO:0000313" key="1">
    <source>
        <dbReference type="EMBL" id="DAD71026.1"/>
    </source>
</evidence>
<protein>
    <submittedName>
        <fullName evidence="1">Uncharacterized protein</fullName>
    </submittedName>
</protein>
<name>A0A8S5LMA0_9CAUD</name>
<proteinExistence type="predicted"/>
<dbReference type="EMBL" id="BK015875">
    <property type="protein sequence ID" value="DAD71026.1"/>
    <property type="molecule type" value="Genomic_DNA"/>
</dbReference>
<reference evidence="1" key="1">
    <citation type="journal article" date="2021" name="Proc. Natl. Acad. Sci. U.S.A.">
        <title>A Catalog of Tens of Thousands of Viruses from Human Metagenomes Reveals Hidden Associations with Chronic Diseases.</title>
        <authorList>
            <person name="Tisza M.J."/>
            <person name="Buck C.B."/>
        </authorList>
    </citation>
    <scope>NUCLEOTIDE SEQUENCE</scope>
    <source>
        <strain evidence="1">Ct5d86</strain>
    </source>
</reference>
<organism evidence="1">
    <name type="scientific">Siphoviridae sp. ct5d86</name>
    <dbReference type="NCBI Taxonomy" id="2827561"/>
    <lineage>
        <taxon>Viruses</taxon>
        <taxon>Duplodnaviria</taxon>
        <taxon>Heunggongvirae</taxon>
        <taxon>Uroviricota</taxon>
        <taxon>Caudoviricetes</taxon>
    </lineage>
</organism>
<sequence>MIVKMKAYRGLPCSLSVFIINGVQADMDDFGRQNRTDDGYWGCSSNIFTPFRHHGKDCLSKYKISLNEFLEIGDRLEKLLNIHDCNWCN</sequence>
<accession>A0A8S5LMA0</accession>